<evidence type="ECO:0000313" key="6">
    <source>
        <dbReference type="EMBL" id="MBP2327251.1"/>
    </source>
</evidence>
<dbReference type="EMBL" id="JAGINW010000001">
    <property type="protein sequence ID" value="MBP2327251.1"/>
    <property type="molecule type" value="Genomic_DNA"/>
</dbReference>
<keyword evidence="1" id="KW-0489">Methyltransferase</keyword>
<evidence type="ECO:0008006" key="8">
    <source>
        <dbReference type="Google" id="ProtNLM"/>
    </source>
</evidence>
<evidence type="ECO:0000256" key="3">
    <source>
        <dbReference type="ARBA" id="ARBA00022691"/>
    </source>
</evidence>
<dbReference type="InterPro" id="IPR016461">
    <property type="entry name" value="COMT-like"/>
</dbReference>
<evidence type="ECO:0000259" key="4">
    <source>
        <dbReference type="Pfam" id="PF00891"/>
    </source>
</evidence>
<accession>A0ABS4TTJ7</accession>
<proteinExistence type="predicted"/>
<dbReference type="InterPro" id="IPR012967">
    <property type="entry name" value="COMT_dimerisation"/>
</dbReference>
<dbReference type="InterPro" id="IPR029063">
    <property type="entry name" value="SAM-dependent_MTases_sf"/>
</dbReference>
<dbReference type="SUPFAM" id="SSF53335">
    <property type="entry name" value="S-adenosyl-L-methionine-dependent methyltransferases"/>
    <property type="match status" value="1"/>
</dbReference>
<feature type="domain" description="O-methyltransferase C-terminal" evidence="4">
    <location>
        <begin position="113"/>
        <end position="314"/>
    </location>
</feature>
<dbReference type="Pfam" id="PF08100">
    <property type="entry name" value="Dimerisation"/>
    <property type="match status" value="1"/>
</dbReference>
<dbReference type="PANTHER" id="PTHR43712:SF2">
    <property type="entry name" value="O-METHYLTRANSFERASE CICE"/>
    <property type="match status" value="1"/>
</dbReference>
<name>A0ABS4TTJ7_9PSEU</name>
<sequence length="335" mass="36452">MTDTLPDVGEPAGILRLGNAFCDAKALLTAVELNLFDVLHDGPATIEQIRQRLGLHGRGLADFLHLLTALGLVERDGPHFRNAAGADRYLVTSRQTYIGGFLHRSNRNLYPAWGRLTEALRTGQPQSGSDFSQVAGSPALLGQFIRMMDALTQVLAPELTDAFGWAAHQSIVDIGGCRGNLAGHVLKAHPDLTGHVFDLPQMEPFFDEHVASMGLTGRIRFHGGNFFTDPIPAGDVVILGHVLHDWDEQQRAYLTKKAYDAVSPGGALLVYDRMLDDDPRHVENLVISLDMLLVTDGGSEYTVTELRGHVAAAGCDSITEQPLGDYDTLVICRKP</sequence>
<dbReference type="PROSITE" id="PS51683">
    <property type="entry name" value="SAM_OMT_II"/>
    <property type="match status" value="1"/>
</dbReference>
<dbReference type="Proteomes" id="UP001519332">
    <property type="component" value="Unassembled WGS sequence"/>
</dbReference>
<organism evidence="6 7">
    <name type="scientific">Kibdelosporangium banguiense</name>
    <dbReference type="NCBI Taxonomy" id="1365924"/>
    <lineage>
        <taxon>Bacteria</taxon>
        <taxon>Bacillati</taxon>
        <taxon>Actinomycetota</taxon>
        <taxon>Actinomycetes</taxon>
        <taxon>Pseudonocardiales</taxon>
        <taxon>Pseudonocardiaceae</taxon>
        <taxon>Kibdelosporangium</taxon>
    </lineage>
</organism>
<dbReference type="SUPFAM" id="SSF46785">
    <property type="entry name" value="Winged helix' DNA-binding domain"/>
    <property type="match status" value="1"/>
</dbReference>
<dbReference type="PIRSF" id="PIRSF005739">
    <property type="entry name" value="O-mtase"/>
    <property type="match status" value="1"/>
</dbReference>
<dbReference type="InterPro" id="IPR001077">
    <property type="entry name" value="COMT_C"/>
</dbReference>
<evidence type="ECO:0000313" key="7">
    <source>
        <dbReference type="Proteomes" id="UP001519332"/>
    </source>
</evidence>
<evidence type="ECO:0000256" key="1">
    <source>
        <dbReference type="ARBA" id="ARBA00022603"/>
    </source>
</evidence>
<dbReference type="PANTHER" id="PTHR43712">
    <property type="entry name" value="PUTATIVE (AFU_ORTHOLOGUE AFUA_4G14580)-RELATED"/>
    <property type="match status" value="1"/>
</dbReference>
<dbReference type="RefSeq" id="WP_209644224.1">
    <property type="nucleotide sequence ID" value="NZ_JAGINW010000001.1"/>
</dbReference>
<keyword evidence="2" id="KW-0808">Transferase</keyword>
<dbReference type="InterPro" id="IPR036390">
    <property type="entry name" value="WH_DNA-bd_sf"/>
</dbReference>
<dbReference type="Gene3D" id="3.40.50.150">
    <property type="entry name" value="Vaccinia Virus protein VP39"/>
    <property type="match status" value="1"/>
</dbReference>
<keyword evidence="7" id="KW-1185">Reference proteome</keyword>
<dbReference type="InterPro" id="IPR036388">
    <property type="entry name" value="WH-like_DNA-bd_sf"/>
</dbReference>
<dbReference type="Pfam" id="PF00891">
    <property type="entry name" value="Methyltransf_2"/>
    <property type="match status" value="1"/>
</dbReference>
<evidence type="ECO:0000256" key="2">
    <source>
        <dbReference type="ARBA" id="ARBA00022679"/>
    </source>
</evidence>
<keyword evidence="3" id="KW-0949">S-adenosyl-L-methionine</keyword>
<dbReference type="Gene3D" id="1.10.10.10">
    <property type="entry name" value="Winged helix-like DNA-binding domain superfamily/Winged helix DNA-binding domain"/>
    <property type="match status" value="1"/>
</dbReference>
<dbReference type="CDD" id="cd02440">
    <property type="entry name" value="AdoMet_MTases"/>
    <property type="match status" value="1"/>
</dbReference>
<evidence type="ECO:0000259" key="5">
    <source>
        <dbReference type="Pfam" id="PF08100"/>
    </source>
</evidence>
<protein>
    <recommendedName>
        <fullName evidence="8">Methyltransferase</fullName>
    </recommendedName>
</protein>
<reference evidence="6 7" key="1">
    <citation type="submission" date="2021-03" db="EMBL/GenBank/DDBJ databases">
        <title>Sequencing the genomes of 1000 actinobacteria strains.</title>
        <authorList>
            <person name="Klenk H.-P."/>
        </authorList>
    </citation>
    <scope>NUCLEOTIDE SEQUENCE [LARGE SCALE GENOMIC DNA]</scope>
    <source>
        <strain evidence="6 7">DSM 46670</strain>
    </source>
</reference>
<comment type="caution">
    <text evidence="6">The sequence shown here is derived from an EMBL/GenBank/DDBJ whole genome shotgun (WGS) entry which is preliminary data.</text>
</comment>
<feature type="domain" description="O-methyltransferase dimerisation" evidence="5">
    <location>
        <begin position="17"/>
        <end position="91"/>
    </location>
</feature>
<gene>
    <name evidence="6" type="ORF">JOF56_007636</name>
</gene>